<dbReference type="Pfam" id="PF00226">
    <property type="entry name" value="DnaJ"/>
    <property type="match status" value="1"/>
</dbReference>
<protein>
    <recommendedName>
        <fullName evidence="2">J domain-containing protein</fullName>
    </recommendedName>
</protein>
<dbReference type="GeneID" id="67015905"/>
<evidence type="ECO:0000259" key="2">
    <source>
        <dbReference type="PROSITE" id="PS50076"/>
    </source>
</evidence>
<dbReference type="InterPro" id="IPR036869">
    <property type="entry name" value="J_dom_sf"/>
</dbReference>
<keyword evidence="4" id="KW-1185">Reference proteome</keyword>
<dbReference type="CDD" id="cd06257">
    <property type="entry name" value="DnaJ"/>
    <property type="match status" value="1"/>
</dbReference>
<dbReference type="OrthoDB" id="10250354at2759"/>
<feature type="region of interest" description="Disordered" evidence="1">
    <location>
        <begin position="117"/>
        <end position="137"/>
    </location>
</feature>
<reference evidence="3" key="1">
    <citation type="submission" date="2021-05" db="EMBL/GenBank/DDBJ databases">
        <authorList>
            <person name="Stam R."/>
        </authorList>
    </citation>
    <scope>NUCLEOTIDE SEQUENCE</scope>
    <source>
        <strain evidence="3">CS162</strain>
    </source>
</reference>
<evidence type="ECO:0000313" key="3">
    <source>
        <dbReference type="EMBL" id="CAG5156460.1"/>
    </source>
</evidence>
<dbReference type="SUPFAM" id="SSF46565">
    <property type="entry name" value="Chaperone J-domain"/>
    <property type="match status" value="1"/>
</dbReference>
<dbReference type="PRINTS" id="PR00625">
    <property type="entry name" value="JDOMAIN"/>
</dbReference>
<dbReference type="AlphaFoldDB" id="A0A8J2N4V6"/>
<dbReference type="EMBL" id="CAJRGZ010000017">
    <property type="protein sequence ID" value="CAG5156460.1"/>
    <property type="molecule type" value="Genomic_DNA"/>
</dbReference>
<feature type="region of interest" description="Disordered" evidence="1">
    <location>
        <begin position="57"/>
        <end position="83"/>
    </location>
</feature>
<evidence type="ECO:0000313" key="4">
    <source>
        <dbReference type="Proteomes" id="UP000676310"/>
    </source>
</evidence>
<proteinExistence type="predicted"/>
<feature type="region of interest" description="Disordered" evidence="1">
    <location>
        <begin position="218"/>
        <end position="254"/>
    </location>
</feature>
<dbReference type="Gene3D" id="1.10.287.110">
    <property type="entry name" value="DnaJ domain"/>
    <property type="match status" value="1"/>
</dbReference>
<dbReference type="Proteomes" id="UP000676310">
    <property type="component" value="Unassembled WGS sequence"/>
</dbReference>
<feature type="compositionally biased region" description="Low complexity" evidence="1">
    <location>
        <begin position="220"/>
        <end position="239"/>
    </location>
</feature>
<organism evidence="3 4">
    <name type="scientific">Alternaria atra</name>
    <dbReference type="NCBI Taxonomy" id="119953"/>
    <lineage>
        <taxon>Eukaryota</taxon>
        <taxon>Fungi</taxon>
        <taxon>Dikarya</taxon>
        <taxon>Ascomycota</taxon>
        <taxon>Pezizomycotina</taxon>
        <taxon>Dothideomycetes</taxon>
        <taxon>Pleosporomycetidae</taxon>
        <taxon>Pleosporales</taxon>
        <taxon>Pleosporineae</taxon>
        <taxon>Pleosporaceae</taxon>
        <taxon>Alternaria</taxon>
        <taxon>Alternaria sect. Ulocladioides</taxon>
    </lineage>
</organism>
<gene>
    <name evidence="3" type="ORF">ALTATR162_LOCUS4258</name>
</gene>
<feature type="compositionally biased region" description="Basic and acidic residues" evidence="1">
    <location>
        <begin position="59"/>
        <end position="78"/>
    </location>
</feature>
<name>A0A8J2N4V6_9PLEO</name>
<feature type="domain" description="J" evidence="2">
    <location>
        <begin position="257"/>
        <end position="324"/>
    </location>
</feature>
<dbReference type="PANTHER" id="PTHR24074">
    <property type="entry name" value="CO-CHAPERONE PROTEIN DJLA"/>
    <property type="match status" value="1"/>
</dbReference>
<dbReference type="RefSeq" id="XP_043167803.1">
    <property type="nucleotide sequence ID" value="XM_043311868.1"/>
</dbReference>
<dbReference type="SMART" id="SM00271">
    <property type="entry name" value="DnaJ"/>
    <property type="match status" value="1"/>
</dbReference>
<comment type="caution">
    <text evidence="3">The sequence shown here is derived from an EMBL/GenBank/DDBJ whole genome shotgun (WGS) entry which is preliminary data.</text>
</comment>
<evidence type="ECO:0000256" key="1">
    <source>
        <dbReference type="SAM" id="MobiDB-lite"/>
    </source>
</evidence>
<sequence length="330" mass="37598">MATPAEEEELRETYYIRCRNEGYTIEEACERSLAYIKRILNADKSLATTRYLEQLYQDSKSRPEHSSTHSSYDDDLLRRSGSLGNPKDGDIYHIFGDFSDMRDSIFSIFAVVQRQHEKDSSVPGRRAPEYIPSPYDYRNNPPELRGGYYEHAHGQDRSALPRQSAYVPRTSSCNDSYYTTEDRHPPSAYECYASDSTYSFYSPLPTDFKPYASPDSYTAGSFRSSRSGPPPSYSHTRSSSSHRHVPPRPEGVEPATDLYTVLGVTRNATAAEIRKAHRALSLRWHPDRYIEQDKKEATGKMAEINQANDVLCDEVKRAFYDQWGVLSSGC</sequence>
<dbReference type="PROSITE" id="PS50076">
    <property type="entry name" value="DNAJ_2"/>
    <property type="match status" value="1"/>
</dbReference>
<dbReference type="InterPro" id="IPR050817">
    <property type="entry name" value="DjlA_DnaK_co-chaperone"/>
</dbReference>
<dbReference type="InterPro" id="IPR001623">
    <property type="entry name" value="DnaJ_domain"/>
</dbReference>
<accession>A0A8J2N4V6</accession>